<feature type="binding site" evidence="6">
    <location>
        <position position="339"/>
    </location>
    <ligand>
        <name>Zn(2+)</name>
        <dbReference type="ChEBI" id="CHEBI:29105"/>
    </ligand>
</feature>
<dbReference type="GO" id="GO:0008898">
    <property type="term" value="F:S-adenosylmethionine-homocysteine S-methyltransferase activity"/>
    <property type="evidence" value="ECO:0007669"/>
    <property type="project" value="TreeGrafter"/>
</dbReference>
<sequence length="428" mass="47584">MQEELSNSCGNPKEFWRKIGKIGVGSERQNYIPMEVKLDNGQISSDKDEVLNKWKCDFSNMFNRNDDSDVNICENDVDVIYDDMLDCEISVEEVFNVLKSSKNGKSPGYDEIPVELYKNQTMLNALTRVFNICFDSGYFTLQKDPLWSARLLQTNPASFVQCHKNFIEAGSEIILTGSYQASIEGFVKHAGVTEEQAYSLIKKSVQLAQQAVEEVSKVSGYTAKVAGSVGAYGAILHDGSEYTGTYIDKMSVQEIKDCHRQRIKALVEANPDYIAIETIPSSIEGKAVVDLLAEEFPGIKCWVSYTCKDENHTGCGEVFSDAVKEVVSCNNVVAVGINCTHPRLISPLLKSLQHLNLTKPVMIKPNSGEDWSTEKGWYGRAESSPLRPEQIEEWIGLGATWIGGCCQIFSPDIASMAKVIKAYVKEKD</sequence>
<keyword evidence="9" id="KW-1185">Reference proteome</keyword>
<keyword evidence="1 6" id="KW-0489">Methyltransferase</keyword>
<dbReference type="Pfam" id="PF02574">
    <property type="entry name" value="S-methyl_trans"/>
    <property type="match status" value="1"/>
</dbReference>
<dbReference type="NCBIfam" id="NF007020">
    <property type="entry name" value="PRK09485.1"/>
    <property type="match status" value="1"/>
</dbReference>
<dbReference type="GO" id="GO:0046872">
    <property type="term" value="F:metal ion binding"/>
    <property type="evidence" value="ECO:0007669"/>
    <property type="project" value="UniProtKB-KW"/>
</dbReference>
<dbReference type="EC" id="2.1.1.10" evidence="8"/>
<dbReference type="OrthoDB" id="261426at2759"/>
<evidence type="ECO:0000256" key="4">
    <source>
        <dbReference type="ARBA" id="ARBA00022833"/>
    </source>
</evidence>
<gene>
    <name evidence="8" type="ORF">MGAL_10B043408</name>
</gene>
<dbReference type="GO" id="GO:0033528">
    <property type="term" value="P:S-methylmethionine cycle"/>
    <property type="evidence" value="ECO:0007669"/>
    <property type="project" value="TreeGrafter"/>
</dbReference>
<dbReference type="Gene3D" id="3.20.20.330">
    <property type="entry name" value="Homocysteine-binding-like domain"/>
    <property type="match status" value="1"/>
</dbReference>
<comment type="caution">
    <text evidence="8">The sequence shown here is derived from an EMBL/GenBank/DDBJ whole genome shotgun (WGS) entry which is preliminary data.</text>
</comment>
<evidence type="ECO:0000259" key="7">
    <source>
        <dbReference type="PROSITE" id="PS50970"/>
    </source>
</evidence>
<evidence type="ECO:0000256" key="6">
    <source>
        <dbReference type="PROSITE-ProRule" id="PRU00333"/>
    </source>
</evidence>
<keyword evidence="2 6" id="KW-0808">Transferase</keyword>
<comment type="pathway">
    <text evidence="5">Amino-acid biosynthesis; L-methionine biosynthesis via de novo pathway.</text>
</comment>
<proteinExistence type="predicted"/>
<dbReference type="PROSITE" id="PS50970">
    <property type="entry name" value="HCY"/>
    <property type="match status" value="1"/>
</dbReference>
<reference evidence="8" key="1">
    <citation type="submission" date="2018-11" db="EMBL/GenBank/DDBJ databases">
        <authorList>
            <person name="Alioto T."/>
            <person name="Alioto T."/>
        </authorList>
    </citation>
    <scope>NUCLEOTIDE SEQUENCE</scope>
</reference>
<feature type="binding site" evidence="6">
    <location>
        <position position="406"/>
    </location>
    <ligand>
        <name>Zn(2+)</name>
        <dbReference type="ChEBI" id="CHEBI:29105"/>
    </ligand>
</feature>
<comment type="cofactor">
    <cofactor evidence="6">
        <name>Zn(2+)</name>
        <dbReference type="ChEBI" id="CHEBI:29105"/>
    </cofactor>
</comment>
<evidence type="ECO:0000313" key="8">
    <source>
        <dbReference type="EMBL" id="VDI41169.1"/>
    </source>
</evidence>
<protein>
    <submittedName>
        <fullName evidence="8">Homocysteine S-methyltransferase</fullName>
        <ecNumber evidence="8">2.1.1.10</ecNumber>
    </submittedName>
</protein>
<evidence type="ECO:0000256" key="3">
    <source>
        <dbReference type="ARBA" id="ARBA00022723"/>
    </source>
</evidence>
<organism evidence="8 9">
    <name type="scientific">Mytilus galloprovincialis</name>
    <name type="common">Mediterranean mussel</name>
    <dbReference type="NCBI Taxonomy" id="29158"/>
    <lineage>
        <taxon>Eukaryota</taxon>
        <taxon>Metazoa</taxon>
        <taxon>Spiralia</taxon>
        <taxon>Lophotrochozoa</taxon>
        <taxon>Mollusca</taxon>
        <taxon>Bivalvia</taxon>
        <taxon>Autobranchia</taxon>
        <taxon>Pteriomorphia</taxon>
        <taxon>Mytilida</taxon>
        <taxon>Mytiloidea</taxon>
        <taxon>Mytilidae</taxon>
        <taxon>Mytilinae</taxon>
        <taxon>Mytilus</taxon>
    </lineage>
</organism>
<feature type="binding site" evidence="6">
    <location>
        <position position="405"/>
    </location>
    <ligand>
        <name>Zn(2+)</name>
        <dbReference type="ChEBI" id="CHEBI:29105"/>
    </ligand>
</feature>
<evidence type="ECO:0000256" key="1">
    <source>
        <dbReference type="ARBA" id="ARBA00022603"/>
    </source>
</evidence>
<feature type="domain" description="Hcy-binding" evidence="7">
    <location>
        <begin position="111"/>
        <end position="420"/>
    </location>
</feature>
<dbReference type="InterPro" id="IPR051486">
    <property type="entry name" value="Hcy_S-methyltransferase"/>
</dbReference>
<keyword evidence="3 6" id="KW-0479">Metal-binding</keyword>
<dbReference type="PANTHER" id="PTHR46015:SF1">
    <property type="entry name" value="HOMOCYSTEINE S-METHYLTRANSFERASE-LIKE ISOFORM 1"/>
    <property type="match status" value="1"/>
</dbReference>
<dbReference type="EMBL" id="UYJE01005867">
    <property type="protein sequence ID" value="VDI41169.1"/>
    <property type="molecule type" value="Genomic_DNA"/>
</dbReference>
<dbReference type="PANTHER" id="PTHR46015">
    <property type="entry name" value="ZGC:172121"/>
    <property type="match status" value="1"/>
</dbReference>
<dbReference type="AlphaFoldDB" id="A0A8B6EWI4"/>
<dbReference type="InterPro" id="IPR036589">
    <property type="entry name" value="HCY_dom_sf"/>
</dbReference>
<dbReference type="GO" id="GO:0009086">
    <property type="term" value="P:methionine biosynthetic process"/>
    <property type="evidence" value="ECO:0007669"/>
    <property type="project" value="TreeGrafter"/>
</dbReference>
<dbReference type="SUPFAM" id="SSF82282">
    <property type="entry name" value="Homocysteine S-methyltransferase"/>
    <property type="match status" value="1"/>
</dbReference>
<dbReference type="Proteomes" id="UP000596742">
    <property type="component" value="Unassembled WGS sequence"/>
</dbReference>
<evidence type="ECO:0000313" key="9">
    <source>
        <dbReference type="Proteomes" id="UP000596742"/>
    </source>
</evidence>
<dbReference type="GO" id="GO:0032259">
    <property type="term" value="P:methylation"/>
    <property type="evidence" value="ECO:0007669"/>
    <property type="project" value="UniProtKB-KW"/>
</dbReference>
<evidence type="ECO:0000256" key="5">
    <source>
        <dbReference type="ARBA" id="ARBA00034478"/>
    </source>
</evidence>
<dbReference type="InterPro" id="IPR003726">
    <property type="entry name" value="HCY_dom"/>
</dbReference>
<name>A0A8B6EWI4_MYTGA</name>
<evidence type="ECO:0000256" key="2">
    <source>
        <dbReference type="ARBA" id="ARBA00022679"/>
    </source>
</evidence>
<keyword evidence="4 6" id="KW-0862">Zinc</keyword>
<accession>A0A8B6EWI4</accession>